<keyword evidence="2" id="KW-1185">Reference proteome</keyword>
<dbReference type="EMBL" id="JAODUP010000650">
    <property type="protein sequence ID" value="KAK2145881.1"/>
    <property type="molecule type" value="Genomic_DNA"/>
</dbReference>
<protein>
    <submittedName>
        <fullName evidence="1">Uncharacterized protein</fullName>
    </submittedName>
</protein>
<accession>A0AAD9J4G8</accession>
<comment type="caution">
    <text evidence="1">The sequence shown here is derived from an EMBL/GenBank/DDBJ whole genome shotgun (WGS) entry which is preliminary data.</text>
</comment>
<dbReference type="AlphaFoldDB" id="A0AAD9J4G8"/>
<gene>
    <name evidence="1" type="ORF">LSH36_650g02032</name>
</gene>
<dbReference type="Proteomes" id="UP001208570">
    <property type="component" value="Unassembled WGS sequence"/>
</dbReference>
<reference evidence="1" key="1">
    <citation type="journal article" date="2023" name="Mol. Biol. Evol.">
        <title>Third-Generation Sequencing Reveals the Adaptive Role of the Epigenome in Three Deep-Sea Polychaetes.</title>
        <authorList>
            <person name="Perez M."/>
            <person name="Aroh O."/>
            <person name="Sun Y."/>
            <person name="Lan Y."/>
            <person name="Juniper S.K."/>
            <person name="Young C.R."/>
            <person name="Angers B."/>
            <person name="Qian P.Y."/>
        </authorList>
    </citation>
    <scope>NUCLEOTIDE SEQUENCE</scope>
    <source>
        <strain evidence="1">P08H-3</strain>
    </source>
</reference>
<name>A0AAD9J4G8_9ANNE</name>
<evidence type="ECO:0000313" key="1">
    <source>
        <dbReference type="EMBL" id="KAK2145881.1"/>
    </source>
</evidence>
<evidence type="ECO:0000313" key="2">
    <source>
        <dbReference type="Proteomes" id="UP001208570"/>
    </source>
</evidence>
<organism evidence="1 2">
    <name type="scientific">Paralvinella palmiformis</name>
    <dbReference type="NCBI Taxonomy" id="53620"/>
    <lineage>
        <taxon>Eukaryota</taxon>
        <taxon>Metazoa</taxon>
        <taxon>Spiralia</taxon>
        <taxon>Lophotrochozoa</taxon>
        <taxon>Annelida</taxon>
        <taxon>Polychaeta</taxon>
        <taxon>Sedentaria</taxon>
        <taxon>Canalipalpata</taxon>
        <taxon>Terebellida</taxon>
        <taxon>Terebelliformia</taxon>
        <taxon>Alvinellidae</taxon>
        <taxon>Paralvinella</taxon>
    </lineage>
</organism>
<sequence length="100" mass="11437">MYGGSRTNNIYEAWNNCFRSLVGHSHPTLWRAIDSIHAATVSRTLLKAARGEPPQKCVKRVYIQLQSRLHQLCVDRRDGSKTLEEFLQGAGHNIRWKPHG</sequence>
<proteinExistence type="predicted"/>